<comment type="caution">
    <text evidence="3">The sequence shown here is derived from an EMBL/GenBank/DDBJ whole genome shotgun (WGS) entry which is preliminary data.</text>
</comment>
<dbReference type="InterPro" id="IPR050261">
    <property type="entry name" value="FrsA_esterase"/>
</dbReference>
<dbReference type="EMBL" id="MHIB01000037">
    <property type="protein sequence ID" value="OGY43389.1"/>
    <property type="molecule type" value="Genomic_DNA"/>
</dbReference>
<dbReference type="InterPro" id="IPR001375">
    <property type="entry name" value="Peptidase_S9_cat"/>
</dbReference>
<reference evidence="3 4" key="1">
    <citation type="journal article" date="2016" name="Nat. Commun.">
        <title>Thousands of microbial genomes shed light on interconnected biogeochemical processes in an aquifer system.</title>
        <authorList>
            <person name="Anantharaman K."/>
            <person name="Brown C.T."/>
            <person name="Hug L.A."/>
            <person name="Sharon I."/>
            <person name="Castelle C.J."/>
            <person name="Probst A.J."/>
            <person name="Thomas B.C."/>
            <person name="Singh A."/>
            <person name="Wilkins M.J."/>
            <person name="Karaoz U."/>
            <person name="Brodie E.L."/>
            <person name="Williams K.H."/>
            <person name="Hubbard S.S."/>
            <person name="Banfield J.F."/>
        </authorList>
    </citation>
    <scope>NUCLEOTIDE SEQUENCE [LARGE SCALE GENOMIC DNA]</scope>
</reference>
<dbReference type="SUPFAM" id="SSF53474">
    <property type="entry name" value="alpha/beta-Hydrolases"/>
    <property type="match status" value="1"/>
</dbReference>
<dbReference type="Pfam" id="PF00326">
    <property type="entry name" value="Peptidase_S9"/>
    <property type="match status" value="1"/>
</dbReference>
<evidence type="ECO:0000259" key="2">
    <source>
        <dbReference type="Pfam" id="PF00326"/>
    </source>
</evidence>
<dbReference type="Proteomes" id="UP000178930">
    <property type="component" value="Unassembled WGS sequence"/>
</dbReference>
<sequence length="260" mass="29627">MEKRVSLKNNLGKRIVGILNVPKGKPPFSAVVICHGLKGYKEQRHLKTLACELEKNKILALRFDFTNEVGQSAGNIENLSFSQELKDLKSVIDYLTRQKIVDHKRIGLAGHSLGGQIILTYAPSDGRVKALADLAGVTFRDGTTNTEKTIREQMPLAKETGYFFVYSGSKRKKFKIKLSYLDDLLKYNTPARIKKIKIPTLIIHGSNDKSVPLRHSRVAYRLLKGIKKLVILKNMPHTWRNPKDYKRVNPVVVDWFKKYL</sequence>
<dbReference type="PANTHER" id="PTHR22946:SF9">
    <property type="entry name" value="POLYKETIDE TRANSFERASE AF380"/>
    <property type="match status" value="1"/>
</dbReference>
<dbReference type="InterPro" id="IPR029058">
    <property type="entry name" value="AB_hydrolase_fold"/>
</dbReference>
<dbReference type="AlphaFoldDB" id="A0A1G1XTI0"/>
<dbReference type="STRING" id="1797532.A2729_04415"/>
<evidence type="ECO:0000256" key="1">
    <source>
        <dbReference type="ARBA" id="ARBA00022801"/>
    </source>
</evidence>
<dbReference type="PANTHER" id="PTHR22946">
    <property type="entry name" value="DIENELACTONE HYDROLASE DOMAIN-CONTAINING PROTEIN-RELATED"/>
    <property type="match status" value="1"/>
</dbReference>
<keyword evidence="1" id="KW-0378">Hydrolase</keyword>
<proteinExistence type="predicted"/>
<organism evidence="3 4">
    <name type="scientific">Candidatus Buchananbacteria bacterium RIFCSPHIGHO2_01_FULL_39_14</name>
    <dbReference type="NCBI Taxonomy" id="1797532"/>
    <lineage>
        <taxon>Bacteria</taxon>
        <taxon>Candidatus Buchananiibacteriota</taxon>
    </lineage>
</organism>
<name>A0A1G1XTI0_9BACT</name>
<evidence type="ECO:0000313" key="3">
    <source>
        <dbReference type="EMBL" id="OGY43389.1"/>
    </source>
</evidence>
<evidence type="ECO:0000313" key="4">
    <source>
        <dbReference type="Proteomes" id="UP000178930"/>
    </source>
</evidence>
<dbReference type="Gene3D" id="3.40.50.1820">
    <property type="entry name" value="alpha/beta hydrolase"/>
    <property type="match status" value="1"/>
</dbReference>
<gene>
    <name evidence="3" type="ORF">A2729_04415</name>
</gene>
<protein>
    <recommendedName>
        <fullName evidence="2">Peptidase S9 prolyl oligopeptidase catalytic domain-containing protein</fullName>
    </recommendedName>
</protein>
<dbReference type="GO" id="GO:0052689">
    <property type="term" value="F:carboxylic ester hydrolase activity"/>
    <property type="evidence" value="ECO:0007669"/>
    <property type="project" value="UniProtKB-ARBA"/>
</dbReference>
<dbReference type="GO" id="GO:0008236">
    <property type="term" value="F:serine-type peptidase activity"/>
    <property type="evidence" value="ECO:0007669"/>
    <property type="project" value="InterPro"/>
</dbReference>
<dbReference type="GO" id="GO:0006508">
    <property type="term" value="P:proteolysis"/>
    <property type="evidence" value="ECO:0007669"/>
    <property type="project" value="InterPro"/>
</dbReference>
<accession>A0A1G1XTI0</accession>
<feature type="domain" description="Peptidase S9 prolyl oligopeptidase catalytic" evidence="2">
    <location>
        <begin position="82"/>
        <end position="260"/>
    </location>
</feature>